<keyword evidence="8" id="KW-1185">Reference proteome</keyword>
<protein>
    <submittedName>
        <fullName evidence="7">LAFE_0A01024g1_1</fullName>
    </submittedName>
</protein>
<dbReference type="PANTHER" id="PTHR46515:SF1">
    <property type="entry name" value="TATA ELEMENT MODULATORY FACTOR"/>
    <property type="match status" value="1"/>
</dbReference>
<feature type="region of interest" description="Disordered" evidence="5">
    <location>
        <begin position="297"/>
        <end position="321"/>
    </location>
</feature>
<dbReference type="OrthoDB" id="74178at2759"/>
<evidence type="ECO:0000256" key="4">
    <source>
        <dbReference type="SAM" id="Coils"/>
    </source>
</evidence>
<evidence type="ECO:0000256" key="3">
    <source>
        <dbReference type="ARBA" id="ARBA00023054"/>
    </source>
</evidence>
<gene>
    <name evidence="7" type="ORF">LAFE_0A01024G</name>
</gene>
<dbReference type="PANTHER" id="PTHR46515">
    <property type="entry name" value="TATA ELEMENT MODULATORY FACTOR TMF1"/>
    <property type="match status" value="1"/>
</dbReference>
<dbReference type="OMA" id="NWESIEF"/>
<dbReference type="STRING" id="4955.A0A1G4M695"/>
<dbReference type="Pfam" id="PF12325">
    <property type="entry name" value="TMF_TATA_bd"/>
    <property type="match status" value="1"/>
</dbReference>
<dbReference type="Pfam" id="PF12329">
    <property type="entry name" value="TMF_DNA_bd"/>
    <property type="match status" value="1"/>
</dbReference>
<dbReference type="AlphaFoldDB" id="A0A1G4M695"/>
<feature type="coiled-coil region" evidence="4">
    <location>
        <begin position="549"/>
        <end position="656"/>
    </location>
</feature>
<evidence type="ECO:0000259" key="6">
    <source>
        <dbReference type="Pfam" id="PF12325"/>
    </source>
</evidence>
<evidence type="ECO:0000256" key="5">
    <source>
        <dbReference type="SAM" id="MobiDB-lite"/>
    </source>
</evidence>
<keyword evidence="2" id="KW-0333">Golgi apparatus</keyword>
<name>A0A1G4M695_LACFM</name>
<feature type="compositionally biased region" description="Basic and acidic residues" evidence="5">
    <location>
        <begin position="297"/>
        <end position="320"/>
    </location>
</feature>
<reference evidence="7 8" key="1">
    <citation type="submission" date="2016-03" db="EMBL/GenBank/DDBJ databases">
        <authorList>
            <person name="Devillers H."/>
        </authorList>
    </citation>
    <scope>NUCLEOTIDE SEQUENCE [LARGE SCALE GENOMIC DNA]</scope>
    <source>
        <strain evidence="7">CBS 6772</strain>
    </source>
</reference>
<feature type="coiled-coil region" evidence="4">
    <location>
        <begin position="352"/>
        <end position="435"/>
    </location>
</feature>
<keyword evidence="3 4" id="KW-0175">Coiled coil</keyword>
<feature type="region of interest" description="Disordered" evidence="5">
    <location>
        <begin position="19"/>
        <end position="78"/>
    </location>
</feature>
<dbReference type="Proteomes" id="UP000190831">
    <property type="component" value="Chromosome A"/>
</dbReference>
<sequence length="658" mass="75364">MSSTTKKLSIEERLSLAAKAKSKRKIKKVGSSTSPPPLDESSTTIEGGLAPDEKQTDDKVNDAEDATKEPSPLSRILPSDYQELSKEALLGVLGPIFTQHTEQISQLSSQVEYLRDRNSKEAQIQANDASLLRLLKEKDDKIKLLLQEGEKLSKLELQHSNIIKSLRSSVKDLEFVLESHKGELKDRANECEKVYKEIEDLRTKNEQSKSSLEKAEKEKNEALKKYEDILSGELQSLTEKLHQVEEERDTLKTQLQRTKDANETNQLKTSMQYDALKVTSQEEITRLETSLEQLRIELDKHSSRDSNGDSASSEEHKHSDTVSLVQYKLLEEQLKNSKENWSAIEYSLNNRLAELQASLKDLEGSRTVVEKNNEEVLRENQSLQTKIEILEDEKSAANKEVENLHQEISTIKSSLKECQREFDLLNEKYEVQKSQLENTIFTEHAPHRIRSDTTLSDTVKPDVSQSFEDIDDISKWDLQNNNSIGNSVLDIHDEELDDASYDLHKESNESVDLDSFPRKDSLTSLNFVSSQQITTTKSHQNNHMNAQMISKLGGEVRRLETELSALQESYERLQKEKLKANDNMIKLMEENDLSHKLERERDELASQVEGLEQKLNASLQLLGEKSERVEELQNDVDDLKEMLQMQFQQIVELQEKTR</sequence>
<dbReference type="InterPro" id="IPR022092">
    <property type="entry name" value="TMF_DNA-bd"/>
</dbReference>
<proteinExistence type="predicted"/>
<dbReference type="GO" id="GO:0005783">
    <property type="term" value="C:endoplasmic reticulum"/>
    <property type="evidence" value="ECO:0007669"/>
    <property type="project" value="TreeGrafter"/>
</dbReference>
<evidence type="ECO:0000256" key="2">
    <source>
        <dbReference type="ARBA" id="ARBA00023034"/>
    </source>
</evidence>
<dbReference type="EMBL" id="LT598487">
    <property type="protein sequence ID" value="SCV99340.1"/>
    <property type="molecule type" value="Genomic_DNA"/>
</dbReference>
<organism evidence="7 8">
    <name type="scientific">Lachancea fermentati</name>
    <name type="common">Zygosaccharomyces fermentati</name>
    <dbReference type="NCBI Taxonomy" id="4955"/>
    <lineage>
        <taxon>Eukaryota</taxon>
        <taxon>Fungi</taxon>
        <taxon>Dikarya</taxon>
        <taxon>Ascomycota</taxon>
        <taxon>Saccharomycotina</taxon>
        <taxon>Saccharomycetes</taxon>
        <taxon>Saccharomycetales</taxon>
        <taxon>Saccharomycetaceae</taxon>
        <taxon>Lachancea</taxon>
    </lineage>
</organism>
<feature type="compositionally biased region" description="Basic and acidic residues" evidence="5">
    <location>
        <begin position="51"/>
        <end position="68"/>
    </location>
</feature>
<feature type="domain" description="TATA element modulatory factor 1 TATA binding" evidence="6">
    <location>
        <begin position="537"/>
        <end position="649"/>
    </location>
</feature>
<evidence type="ECO:0000256" key="1">
    <source>
        <dbReference type="ARBA" id="ARBA00004555"/>
    </source>
</evidence>
<dbReference type="GO" id="GO:0005794">
    <property type="term" value="C:Golgi apparatus"/>
    <property type="evidence" value="ECO:0007669"/>
    <property type="project" value="UniProtKB-SubCell"/>
</dbReference>
<evidence type="ECO:0000313" key="7">
    <source>
        <dbReference type="EMBL" id="SCV99340.1"/>
    </source>
</evidence>
<comment type="subcellular location">
    <subcellularLocation>
        <location evidence="1">Golgi apparatus</location>
    </subcellularLocation>
</comment>
<evidence type="ECO:0000313" key="8">
    <source>
        <dbReference type="Proteomes" id="UP000190831"/>
    </source>
</evidence>
<dbReference type="InterPro" id="IPR022091">
    <property type="entry name" value="TMF_TATA-bd"/>
</dbReference>
<dbReference type="Gene3D" id="6.10.250.3110">
    <property type="match status" value="1"/>
</dbReference>
<accession>A0A1G4M695</accession>
<dbReference type="InterPro" id="IPR052602">
    <property type="entry name" value="Growth_transcription_reg"/>
</dbReference>